<keyword evidence="1" id="KW-0812">Transmembrane</keyword>
<feature type="transmembrane region" description="Helical" evidence="1">
    <location>
        <begin position="20"/>
        <end position="43"/>
    </location>
</feature>
<evidence type="ECO:0000256" key="1">
    <source>
        <dbReference type="SAM" id="Phobius"/>
    </source>
</evidence>
<accession>A0A9Q0X9E3</accession>
<reference evidence="2" key="1">
    <citation type="journal article" date="2023" name="DNA Res.">
        <title>Chromosome-level genome assembly of Phrynocephalus forsythii using third-generation DNA sequencing and Hi-C analysis.</title>
        <authorList>
            <person name="Qi Y."/>
            <person name="Zhao W."/>
            <person name="Zhao Y."/>
            <person name="Niu C."/>
            <person name="Cao S."/>
            <person name="Zhang Y."/>
        </authorList>
    </citation>
    <scope>NUCLEOTIDE SEQUENCE</scope>
    <source>
        <tissue evidence="2">Muscle</tissue>
    </source>
</reference>
<organism evidence="2 3">
    <name type="scientific">Phrynocephalus forsythii</name>
    <dbReference type="NCBI Taxonomy" id="171643"/>
    <lineage>
        <taxon>Eukaryota</taxon>
        <taxon>Metazoa</taxon>
        <taxon>Chordata</taxon>
        <taxon>Craniata</taxon>
        <taxon>Vertebrata</taxon>
        <taxon>Euteleostomi</taxon>
        <taxon>Lepidosauria</taxon>
        <taxon>Squamata</taxon>
        <taxon>Bifurcata</taxon>
        <taxon>Unidentata</taxon>
        <taxon>Episquamata</taxon>
        <taxon>Toxicofera</taxon>
        <taxon>Iguania</taxon>
        <taxon>Acrodonta</taxon>
        <taxon>Agamidae</taxon>
        <taxon>Agaminae</taxon>
        <taxon>Phrynocephalus</taxon>
    </lineage>
</organism>
<keyword evidence="3" id="KW-1185">Reference proteome</keyword>
<comment type="caution">
    <text evidence="2">The sequence shown here is derived from an EMBL/GenBank/DDBJ whole genome shotgun (WGS) entry which is preliminary data.</text>
</comment>
<keyword evidence="1" id="KW-1133">Transmembrane helix</keyword>
<gene>
    <name evidence="2" type="ORF">JRQ81_009900</name>
</gene>
<protein>
    <submittedName>
        <fullName evidence="2">Uncharacterized protein</fullName>
    </submittedName>
</protein>
<proteinExistence type="predicted"/>
<dbReference type="EMBL" id="JAPFRF010000020">
    <property type="protein sequence ID" value="KAJ7306539.1"/>
    <property type="molecule type" value="Genomic_DNA"/>
</dbReference>
<dbReference type="Proteomes" id="UP001142489">
    <property type="component" value="Unassembled WGS sequence"/>
</dbReference>
<sequence>MRFGDANTASFGQERQLRPLSICLLTAASGSITVAILCLWLALSYCANRNCKAEFLNTELSHVNWALQANGYSKNEIKRAIKLKKQPQTEEDKQLPTNNVFLPYIKGVWTAWTKC</sequence>
<name>A0A9Q0X9E3_9SAUR</name>
<evidence type="ECO:0000313" key="2">
    <source>
        <dbReference type="EMBL" id="KAJ7306539.1"/>
    </source>
</evidence>
<evidence type="ECO:0000313" key="3">
    <source>
        <dbReference type="Proteomes" id="UP001142489"/>
    </source>
</evidence>
<dbReference type="AlphaFoldDB" id="A0A9Q0X9E3"/>
<keyword evidence="1" id="KW-0472">Membrane</keyword>